<feature type="region of interest" description="Disordered" evidence="1">
    <location>
        <begin position="1"/>
        <end position="20"/>
    </location>
</feature>
<proteinExistence type="predicted"/>
<dbReference type="Proteomes" id="UP000265520">
    <property type="component" value="Unassembled WGS sequence"/>
</dbReference>
<dbReference type="EMBL" id="LXQA010262970">
    <property type="protein sequence ID" value="MCI39044.1"/>
    <property type="molecule type" value="Genomic_DNA"/>
</dbReference>
<name>A0A392RSG1_9FABA</name>
<evidence type="ECO:0000313" key="2">
    <source>
        <dbReference type="EMBL" id="MCI39044.1"/>
    </source>
</evidence>
<accession>A0A392RSG1</accession>
<keyword evidence="3" id="KW-1185">Reference proteome</keyword>
<sequence length="62" mass="7202">MAGVHKMHRPARKPSKPHKLNWKRMGRVSQRVNKWKNTVLHRLNWAGAVQNSQPSGIRPARD</sequence>
<protein>
    <submittedName>
        <fullName evidence="2">Uncharacterized protein</fullName>
    </submittedName>
</protein>
<comment type="caution">
    <text evidence="2">The sequence shown here is derived from an EMBL/GenBank/DDBJ whole genome shotgun (WGS) entry which is preliminary data.</text>
</comment>
<dbReference type="AlphaFoldDB" id="A0A392RSG1"/>
<evidence type="ECO:0000313" key="3">
    <source>
        <dbReference type="Proteomes" id="UP000265520"/>
    </source>
</evidence>
<reference evidence="2 3" key="1">
    <citation type="journal article" date="2018" name="Front. Plant Sci.">
        <title>Red Clover (Trifolium pratense) and Zigzag Clover (T. medium) - A Picture of Genomic Similarities and Differences.</title>
        <authorList>
            <person name="Dluhosova J."/>
            <person name="Istvanek J."/>
            <person name="Nedelnik J."/>
            <person name="Repkova J."/>
        </authorList>
    </citation>
    <scope>NUCLEOTIDE SEQUENCE [LARGE SCALE GENOMIC DNA]</scope>
    <source>
        <strain evidence="3">cv. 10/8</strain>
        <tissue evidence="2">Leaf</tissue>
    </source>
</reference>
<organism evidence="2 3">
    <name type="scientific">Trifolium medium</name>
    <dbReference type="NCBI Taxonomy" id="97028"/>
    <lineage>
        <taxon>Eukaryota</taxon>
        <taxon>Viridiplantae</taxon>
        <taxon>Streptophyta</taxon>
        <taxon>Embryophyta</taxon>
        <taxon>Tracheophyta</taxon>
        <taxon>Spermatophyta</taxon>
        <taxon>Magnoliopsida</taxon>
        <taxon>eudicotyledons</taxon>
        <taxon>Gunneridae</taxon>
        <taxon>Pentapetalae</taxon>
        <taxon>rosids</taxon>
        <taxon>fabids</taxon>
        <taxon>Fabales</taxon>
        <taxon>Fabaceae</taxon>
        <taxon>Papilionoideae</taxon>
        <taxon>50 kb inversion clade</taxon>
        <taxon>NPAAA clade</taxon>
        <taxon>Hologalegina</taxon>
        <taxon>IRL clade</taxon>
        <taxon>Trifolieae</taxon>
        <taxon>Trifolium</taxon>
    </lineage>
</organism>
<evidence type="ECO:0000256" key="1">
    <source>
        <dbReference type="SAM" id="MobiDB-lite"/>
    </source>
</evidence>